<dbReference type="PROSITE" id="PS51257">
    <property type="entry name" value="PROKAR_LIPOPROTEIN"/>
    <property type="match status" value="1"/>
</dbReference>
<dbReference type="GO" id="GO:0005737">
    <property type="term" value="C:cytoplasm"/>
    <property type="evidence" value="ECO:0007669"/>
    <property type="project" value="UniProtKB-ARBA"/>
</dbReference>
<feature type="signal peptide" evidence="1">
    <location>
        <begin position="1"/>
        <end position="22"/>
    </location>
</feature>
<dbReference type="RefSeq" id="WP_165391521.1">
    <property type="nucleotide sequence ID" value="NZ_SHKX01000016.1"/>
</dbReference>
<evidence type="ECO:0000259" key="2">
    <source>
        <dbReference type="PROSITE" id="PS50848"/>
    </source>
</evidence>
<dbReference type="AlphaFoldDB" id="A0A4Q7YHF6"/>
<feature type="chain" id="PRO_5020483216" evidence="1">
    <location>
        <begin position="23"/>
        <end position="236"/>
    </location>
</feature>
<comment type="caution">
    <text evidence="3">The sequence shown here is derived from an EMBL/GenBank/DDBJ whole genome shotgun (WGS) entry which is preliminary data.</text>
</comment>
<evidence type="ECO:0000256" key="1">
    <source>
        <dbReference type="SAM" id="SignalP"/>
    </source>
</evidence>
<dbReference type="GO" id="GO:0008289">
    <property type="term" value="F:lipid binding"/>
    <property type="evidence" value="ECO:0007669"/>
    <property type="project" value="InterPro"/>
</dbReference>
<accession>A0A4Q7YHF6</accession>
<dbReference type="Proteomes" id="UP000292423">
    <property type="component" value="Unassembled WGS sequence"/>
</dbReference>
<keyword evidence="1" id="KW-0732">Signal</keyword>
<protein>
    <submittedName>
        <fullName evidence="3">START domain-containing protein</fullName>
    </submittedName>
</protein>
<dbReference type="PANTHER" id="PTHR19308:SF14">
    <property type="entry name" value="START DOMAIN-CONTAINING PROTEIN"/>
    <property type="match status" value="1"/>
</dbReference>
<reference evidence="3 4" key="1">
    <citation type="submission" date="2019-02" db="EMBL/GenBank/DDBJ databases">
        <title>Genomic Encyclopedia of Type Strains, Phase IV (KMG-IV): sequencing the most valuable type-strain genomes for metagenomic binning, comparative biology and taxonomic classification.</title>
        <authorList>
            <person name="Goeker M."/>
        </authorList>
    </citation>
    <scope>NUCLEOTIDE SEQUENCE [LARGE SCALE GENOMIC DNA]</scope>
    <source>
        <strain evidence="3 4">DSM 105135</strain>
    </source>
</reference>
<dbReference type="EMBL" id="SHKX01000016">
    <property type="protein sequence ID" value="RZU36952.1"/>
    <property type="molecule type" value="Genomic_DNA"/>
</dbReference>
<dbReference type="InterPro" id="IPR002913">
    <property type="entry name" value="START_lipid-bd_dom"/>
</dbReference>
<organism evidence="3 4">
    <name type="scientific">Fluviicoccus keumensis</name>
    <dbReference type="NCBI Taxonomy" id="1435465"/>
    <lineage>
        <taxon>Bacteria</taxon>
        <taxon>Pseudomonadati</taxon>
        <taxon>Pseudomonadota</taxon>
        <taxon>Gammaproteobacteria</taxon>
        <taxon>Moraxellales</taxon>
        <taxon>Moraxellaceae</taxon>
        <taxon>Fluviicoccus</taxon>
    </lineage>
</organism>
<dbReference type="InterPro" id="IPR023393">
    <property type="entry name" value="START-like_dom_sf"/>
</dbReference>
<gene>
    <name evidence="3" type="ORF">EV700_3165</name>
</gene>
<proteinExistence type="predicted"/>
<feature type="domain" description="START" evidence="2">
    <location>
        <begin position="37"/>
        <end position="163"/>
    </location>
</feature>
<dbReference type="SUPFAM" id="SSF55961">
    <property type="entry name" value="Bet v1-like"/>
    <property type="match status" value="1"/>
</dbReference>
<dbReference type="Gene3D" id="3.30.530.20">
    <property type="match status" value="1"/>
</dbReference>
<sequence>MISRVTLLLCGLLACLSLPALAADDGELNDLRTELTSPQWQLVRNDELRHIKTYARLEEGKRLRSFRAEGLMDASLDAMARVYTDVDNMPRWYWETREAKLLKKVSDREYIYYMRFNAPLNLPDRDAVFRAVIEPYTAKRGYMQITVKALPDYLPPKEGLVRVVAQDLFAKFTPVGKDKVFFETEGYVDPGGKVPAWTINFVQKRVPYLIMVSLLRMAQNKEYAEASGPTAYTFRE</sequence>
<dbReference type="PANTHER" id="PTHR19308">
    <property type="entry name" value="PHOSPHATIDYLCHOLINE TRANSFER PROTEIN"/>
    <property type="match status" value="1"/>
</dbReference>
<keyword evidence="4" id="KW-1185">Reference proteome</keyword>
<name>A0A4Q7YHF6_9GAMM</name>
<dbReference type="PROSITE" id="PS50848">
    <property type="entry name" value="START"/>
    <property type="match status" value="1"/>
</dbReference>
<dbReference type="InterPro" id="IPR051213">
    <property type="entry name" value="START_lipid_transfer"/>
</dbReference>
<evidence type="ECO:0000313" key="4">
    <source>
        <dbReference type="Proteomes" id="UP000292423"/>
    </source>
</evidence>
<dbReference type="Pfam" id="PF01852">
    <property type="entry name" value="START"/>
    <property type="match status" value="1"/>
</dbReference>
<evidence type="ECO:0000313" key="3">
    <source>
        <dbReference type="EMBL" id="RZU36952.1"/>
    </source>
</evidence>